<organism evidence="2 3">
    <name type="scientific">Hyphomonas atlantica</name>
    <dbReference type="NCBI Taxonomy" id="1280948"/>
    <lineage>
        <taxon>Bacteria</taxon>
        <taxon>Pseudomonadati</taxon>
        <taxon>Pseudomonadota</taxon>
        <taxon>Alphaproteobacteria</taxon>
        <taxon>Hyphomonadales</taxon>
        <taxon>Hyphomonadaceae</taxon>
        <taxon>Hyphomonas</taxon>
    </lineage>
</organism>
<dbReference type="EMBL" id="AWFH01000056">
    <property type="protein sequence ID" value="KCZ58474.1"/>
    <property type="molecule type" value="Genomic_DNA"/>
</dbReference>
<dbReference type="AlphaFoldDB" id="A0A059DY81"/>
<evidence type="ECO:0000313" key="3">
    <source>
        <dbReference type="Proteomes" id="UP000024547"/>
    </source>
</evidence>
<dbReference type="STRING" id="1280948.HY36_08835"/>
<comment type="caution">
    <text evidence="2">The sequence shown here is derived from an EMBL/GenBank/DDBJ whole genome shotgun (WGS) entry which is preliminary data.</text>
</comment>
<protein>
    <submittedName>
        <fullName evidence="2">Uncharacterized protein</fullName>
    </submittedName>
</protein>
<dbReference type="Proteomes" id="UP000024547">
    <property type="component" value="Unassembled WGS sequence"/>
</dbReference>
<dbReference type="EMBL" id="DOGS01000232">
    <property type="protein sequence ID" value="HBQ49504.1"/>
    <property type="molecule type" value="Genomic_DNA"/>
</dbReference>
<name>A0A059DY81_9PROT</name>
<evidence type="ECO:0000313" key="1">
    <source>
        <dbReference type="EMBL" id="HBQ49504.1"/>
    </source>
</evidence>
<reference evidence="1 4" key="2">
    <citation type="journal article" date="2018" name="Nat. Biotechnol.">
        <title>A standardized bacterial taxonomy based on genome phylogeny substantially revises the tree of life.</title>
        <authorList>
            <person name="Parks D.H."/>
            <person name="Chuvochina M."/>
            <person name="Waite D.W."/>
            <person name="Rinke C."/>
            <person name="Skarshewski A."/>
            <person name="Chaumeil P.A."/>
            <person name="Hugenholtz P."/>
        </authorList>
    </citation>
    <scope>NUCLEOTIDE SEQUENCE [LARGE SCALE GENOMIC DNA]</scope>
    <source>
        <strain evidence="1">UBA10378</strain>
    </source>
</reference>
<proteinExistence type="predicted"/>
<reference evidence="2 3" key="1">
    <citation type="journal article" date="2014" name="Antonie Van Leeuwenhoek">
        <title>Hyphomonas beringensis sp. nov. and Hyphomonas chukchiensis sp. nov., isolated from surface seawater of the Bering Sea and Chukchi Sea.</title>
        <authorList>
            <person name="Li C."/>
            <person name="Lai Q."/>
            <person name="Li G."/>
            <person name="Dong C."/>
            <person name="Wang J."/>
            <person name="Liao Y."/>
            <person name="Shao Z."/>
        </authorList>
    </citation>
    <scope>NUCLEOTIDE SEQUENCE [LARGE SCALE GENOMIC DNA]</scope>
    <source>
        <strain evidence="2 3">22II1-22F38</strain>
    </source>
</reference>
<dbReference type="Proteomes" id="UP000263957">
    <property type="component" value="Unassembled WGS sequence"/>
</dbReference>
<sequence>MYSLWVVSSHGAPKAGAARNKWLLDASEVQVYFDDRKVLPSYSPAKDGNRLTSVASMAHFVV</sequence>
<evidence type="ECO:0000313" key="2">
    <source>
        <dbReference type="EMBL" id="KCZ58474.1"/>
    </source>
</evidence>
<dbReference type="PATRIC" id="fig|1280948.3.peg.2888"/>
<keyword evidence="3" id="KW-1185">Reference proteome</keyword>
<accession>A0A059DY81</accession>
<gene>
    <name evidence="1" type="ORF">DD728_11600</name>
    <name evidence="2" type="ORF">HY36_08835</name>
</gene>
<evidence type="ECO:0000313" key="4">
    <source>
        <dbReference type="Proteomes" id="UP000263957"/>
    </source>
</evidence>